<dbReference type="InterPro" id="IPR058533">
    <property type="entry name" value="Cation_efflux_TM"/>
</dbReference>
<keyword evidence="8" id="KW-0967">Endosome</keyword>
<dbReference type="GO" id="GO:0015297">
    <property type="term" value="F:antiporter activity"/>
    <property type="evidence" value="ECO:0007669"/>
    <property type="project" value="UniProtKB-KW"/>
</dbReference>
<feature type="region of interest" description="Disordered" evidence="20">
    <location>
        <begin position="35"/>
        <end position="119"/>
    </location>
</feature>
<evidence type="ECO:0000256" key="5">
    <source>
        <dbReference type="ARBA" id="ARBA00022449"/>
    </source>
</evidence>
<dbReference type="GO" id="GO:0009636">
    <property type="term" value="P:response to toxic substance"/>
    <property type="evidence" value="ECO:0007669"/>
    <property type="project" value="Ensembl"/>
</dbReference>
<evidence type="ECO:0000256" key="6">
    <source>
        <dbReference type="ARBA" id="ARBA00022692"/>
    </source>
</evidence>
<keyword evidence="10" id="KW-0864">Zinc transport</keyword>
<dbReference type="GO" id="GO:0005385">
    <property type="term" value="F:zinc ion transmembrane transporter activity"/>
    <property type="evidence" value="ECO:0000318"/>
    <property type="project" value="GO_Central"/>
</dbReference>
<evidence type="ECO:0000256" key="20">
    <source>
        <dbReference type="SAM" id="MobiDB-lite"/>
    </source>
</evidence>
<feature type="domain" description="Cation efflux protein cytoplasmic" evidence="23">
    <location>
        <begin position="491"/>
        <end position="566"/>
    </location>
</feature>
<evidence type="ECO:0000256" key="11">
    <source>
        <dbReference type="ARBA" id="ARBA00022989"/>
    </source>
</evidence>
<dbReference type="GO" id="GO:0046872">
    <property type="term" value="F:metal ion binding"/>
    <property type="evidence" value="ECO:0007669"/>
    <property type="project" value="UniProtKB-KW"/>
</dbReference>
<evidence type="ECO:0000256" key="15">
    <source>
        <dbReference type="ARBA" id="ARBA00048349"/>
    </source>
</evidence>
<accession>A0A8I3S7U6</accession>
<gene>
    <name evidence="24" type="primary">SLC30A4</name>
</gene>
<evidence type="ECO:0000259" key="22">
    <source>
        <dbReference type="Pfam" id="PF01545"/>
    </source>
</evidence>
<dbReference type="GO" id="GO:0071577">
    <property type="term" value="P:zinc ion transmembrane transport"/>
    <property type="evidence" value="ECO:0000318"/>
    <property type="project" value="GO_Central"/>
</dbReference>
<dbReference type="InterPro" id="IPR050681">
    <property type="entry name" value="CDF/SLC30A"/>
</dbReference>
<dbReference type="FunCoup" id="A0A8I3S7U6">
    <property type="interactions" value="5"/>
</dbReference>
<reference evidence="24" key="1">
    <citation type="submission" date="2020-03" db="EMBL/GenBank/DDBJ databases">
        <title>Long-read based genome assembly of a Labrador retriever dog.</title>
        <authorList>
            <person name="Eory L."/>
            <person name="Zhang W."/>
            <person name="Schoenebeck J."/>
        </authorList>
    </citation>
    <scope>NUCLEOTIDE SEQUENCE [LARGE SCALE GENOMIC DNA]</scope>
    <source>
        <strain evidence="24">Labrador retriever</strain>
    </source>
</reference>
<dbReference type="FunFam" id="1.20.1510.10:FF:000017">
    <property type="entry name" value="zinc transporter 4 isoform X1"/>
    <property type="match status" value="1"/>
</dbReference>
<feature type="transmembrane region" description="Helical" evidence="21">
    <location>
        <begin position="462"/>
        <end position="480"/>
    </location>
</feature>
<dbReference type="SUPFAM" id="SSF161111">
    <property type="entry name" value="Cation efflux protein transmembrane domain-like"/>
    <property type="match status" value="1"/>
</dbReference>
<evidence type="ECO:0000256" key="3">
    <source>
        <dbReference type="ARBA" id="ARBA00008873"/>
    </source>
</evidence>
<evidence type="ECO:0000256" key="8">
    <source>
        <dbReference type="ARBA" id="ARBA00022753"/>
    </source>
</evidence>
<keyword evidence="14" id="KW-0458">Lysosome</keyword>
<evidence type="ECO:0000256" key="7">
    <source>
        <dbReference type="ARBA" id="ARBA00022723"/>
    </source>
</evidence>
<keyword evidence="13 21" id="KW-0472">Membrane</keyword>
<dbReference type="InterPro" id="IPR002524">
    <property type="entry name" value="Cation_efflux"/>
</dbReference>
<feature type="transmembrane region" description="Helical" evidence="21">
    <location>
        <begin position="371"/>
        <end position="392"/>
    </location>
</feature>
<dbReference type="AlphaFoldDB" id="A0A8I3S7U6"/>
<dbReference type="GO" id="GO:0005765">
    <property type="term" value="C:lysosomal membrane"/>
    <property type="evidence" value="ECO:0007669"/>
    <property type="project" value="UniProtKB-SubCell"/>
</dbReference>
<evidence type="ECO:0000256" key="10">
    <source>
        <dbReference type="ARBA" id="ARBA00022906"/>
    </source>
</evidence>
<name>A0A8I3S7U6_CANLF</name>
<evidence type="ECO:0000256" key="1">
    <source>
        <dbReference type="ARBA" id="ARBA00004107"/>
    </source>
</evidence>
<reference evidence="24" key="2">
    <citation type="submission" date="2025-08" db="UniProtKB">
        <authorList>
            <consortium name="Ensembl"/>
        </authorList>
    </citation>
    <scope>IDENTIFICATION</scope>
    <source>
        <strain evidence="24">Boxer</strain>
    </source>
</reference>
<keyword evidence="11 21" id="KW-1133">Transmembrane helix</keyword>
<evidence type="ECO:0000256" key="17">
    <source>
        <dbReference type="ARBA" id="ARBA00070016"/>
    </source>
</evidence>
<feature type="transmembrane region" description="Helical" evidence="21">
    <location>
        <begin position="303"/>
        <end position="320"/>
    </location>
</feature>
<evidence type="ECO:0000313" key="24">
    <source>
        <dbReference type="Ensembl" id="ENSCAFP00845043080.1"/>
    </source>
</evidence>
<comment type="subcellular location">
    <subcellularLocation>
        <location evidence="1">Late endosome membrane</location>
        <topology evidence="1">Multi-pass membrane protein</topology>
    </subcellularLocation>
    <subcellularLocation>
        <location evidence="2">Lysosome membrane</location>
        <topology evidence="2">Multi-pass membrane protein</topology>
    </subcellularLocation>
</comment>
<keyword evidence="5" id="KW-0050">Antiport</keyword>
<organism evidence="24 25">
    <name type="scientific">Canis lupus familiaris</name>
    <name type="common">Dog</name>
    <name type="synonym">Canis familiaris</name>
    <dbReference type="NCBI Taxonomy" id="9615"/>
    <lineage>
        <taxon>Eukaryota</taxon>
        <taxon>Metazoa</taxon>
        <taxon>Chordata</taxon>
        <taxon>Craniata</taxon>
        <taxon>Vertebrata</taxon>
        <taxon>Euteleostomi</taxon>
        <taxon>Mammalia</taxon>
        <taxon>Eutheria</taxon>
        <taxon>Laurasiatheria</taxon>
        <taxon>Carnivora</taxon>
        <taxon>Caniformia</taxon>
        <taxon>Canidae</taxon>
        <taxon>Canis</taxon>
    </lineage>
</organism>
<feature type="transmembrane region" description="Helical" evidence="21">
    <location>
        <begin position="270"/>
        <end position="291"/>
    </location>
</feature>
<dbReference type="Gene3D" id="1.20.1510.10">
    <property type="entry name" value="Cation efflux protein transmembrane domain"/>
    <property type="match status" value="1"/>
</dbReference>
<protein>
    <recommendedName>
        <fullName evidence="17">Probable proton-coupled zinc antiporter SLC30A4</fullName>
    </recommendedName>
    <alternativeName>
        <fullName evidence="19">Solute carrier family 30 member 4</fullName>
    </alternativeName>
    <alternativeName>
        <fullName evidence="18">Zinc transporter 4</fullName>
    </alternativeName>
</protein>
<keyword evidence="7" id="KW-0479">Metal-binding</keyword>
<evidence type="ECO:0000259" key="23">
    <source>
        <dbReference type="Pfam" id="PF16916"/>
    </source>
</evidence>
<dbReference type="GO" id="GO:0140882">
    <property type="term" value="P:zinc export across plasma membrane"/>
    <property type="evidence" value="ECO:0007669"/>
    <property type="project" value="Ensembl"/>
</dbReference>
<evidence type="ECO:0000256" key="21">
    <source>
        <dbReference type="SAM" id="Phobius"/>
    </source>
</evidence>
<evidence type="ECO:0000313" key="25">
    <source>
        <dbReference type="Proteomes" id="UP000805418"/>
    </source>
</evidence>
<comment type="similarity">
    <text evidence="3">Belongs to the cation diffusion facilitator (CDF) transporter (TC 2.A.4) family. SLC30A subfamily.</text>
</comment>
<dbReference type="Pfam" id="PF01545">
    <property type="entry name" value="Cation_efflux"/>
    <property type="match status" value="1"/>
</dbReference>
<dbReference type="Pfam" id="PF16916">
    <property type="entry name" value="ZT_dimer"/>
    <property type="match status" value="1"/>
</dbReference>
<comment type="catalytic activity">
    <reaction evidence="15">
        <text>Zn(2+)(in) + 2 H(+)(out) = Zn(2+)(out) + 2 H(+)(in)</text>
        <dbReference type="Rhea" id="RHEA:72627"/>
        <dbReference type="ChEBI" id="CHEBI:15378"/>
        <dbReference type="ChEBI" id="CHEBI:29105"/>
    </reaction>
</comment>
<dbReference type="PANTHER" id="PTHR11562:SF27">
    <property type="entry name" value="PROTON-COUPLED ZINC ANTIPORTER SLC30A4-RELATED"/>
    <property type="match status" value="1"/>
</dbReference>
<proteinExistence type="inferred from homology"/>
<evidence type="ECO:0000256" key="9">
    <source>
        <dbReference type="ARBA" id="ARBA00022833"/>
    </source>
</evidence>
<keyword evidence="9" id="KW-0862">Zinc</keyword>
<keyword evidence="4" id="KW-0813">Transport</keyword>
<evidence type="ECO:0000256" key="16">
    <source>
        <dbReference type="ARBA" id="ARBA00059459"/>
    </source>
</evidence>
<evidence type="ECO:0000256" key="13">
    <source>
        <dbReference type="ARBA" id="ARBA00023136"/>
    </source>
</evidence>
<dbReference type="GO" id="GO:0140916">
    <property type="term" value="P:zinc ion import into lysosome"/>
    <property type="evidence" value="ECO:0007669"/>
    <property type="project" value="Ensembl"/>
</dbReference>
<dbReference type="OrthoDB" id="9944568at2759"/>
<dbReference type="Ensembl" id="ENSCAFT00845054767.1">
    <property type="protein sequence ID" value="ENSCAFP00845043080.1"/>
    <property type="gene ID" value="ENSCAFG00845030805.1"/>
</dbReference>
<reference evidence="24" key="3">
    <citation type="submission" date="2025-09" db="UniProtKB">
        <authorList>
            <consortium name="Ensembl"/>
        </authorList>
    </citation>
    <scope>IDENTIFICATION</scope>
    <source>
        <strain evidence="24">Boxer</strain>
    </source>
</reference>
<comment type="function">
    <text evidence="16">Probable proton-coupled zinc ion antiporter mediating zinc import from cytoplasm potentially into the endocytic compartment. Controls zinc deposition in milk.</text>
</comment>
<evidence type="ECO:0000256" key="14">
    <source>
        <dbReference type="ARBA" id="ARBA00023228"/>
    </source>
</evidence>
<evidence type="ECO:0000256" key="4">
    <source>
        <dbReference type="ARBA" id="ARBA00022448"/>
    </source>
</evidence>
<sequence>MKSNSKYEAGLRTADDQKPCPLEVDLTVQQILPTCQRSSNSRKSKLRGFSPGKKALKPLWAADPQPRSRPEIPEALRGWSELRQQRPAADGRDRSNLPTGSAGLPPLPPLRLGRRQGWGGPRGSALGNWRSGEVGAAGAAARPPRAVPCRGRAASAMAGSSAWKRLKSLLRKDDAPLFLNDTSAFDFSDEVGDEGLSRFNKLRVVVADDGSEIPERPINGAHPALQADDDSLLDQDLPLANSQLSLKVDPCDNCSRQRELLKQRKVKTRLTIAAVLYLLFMIGELVGGYIANSLAIMTDALHMLTDLSAIILTLLALWLSSKSPTKRFTFGFHRLEVLSAMISVLLVYILMGFLLYEAVQRTIHMKYEINGDIMLITAAVGVAVNVIMGFLLNQSGHHAHSHSLPSNSPTIGSGCRHNHGQDSLAVRAAFVHALGDLVQSVGVLIAAYIIRFKPEYKIADPICTYVFSLLVAFTTFRIIWDTIVIILEGVPSHLNVDYIKEALMKIEDVYSVEDLNIWSLTSGKPTAIVHIQLIPGSSSKWEEVQSKAKHLLLNTFGMYKCTIQLQSYRQEVDRTCAHCQSSSP</sequence>
<evidence type="ECO:0000256" key="2">
    <source>
        <dbReference type="ARBA" id="ARBA00004155"/>
    </source>
</evidence>
<keyword evidence="12" id="KW-0406">Ion transport</keyword>
<dbReference type="PANTHER" id="PTHR11562">
    <property type="entry name" value="CATION EFFLUX PROTEIN/ ZINC TRANSPORTER"/>
    <property type="match status" value="1"/>
</dbReference>
<feature type="domain" description="Cation efflux protein transmembrane" evidence="22">
    <location>
        <begin position="270"/>
        <end position="487"/>
    </location>
</feature>
<dbReference type="GeneTree" id="ENSGT00940000157545"/>
<dbReference type="GO" id="GO:0031902">
    <property type="term" value="C:late endosome membrane"/>
    <property type="evidence" value="ECO:0007669"/>
    <property type="project" value="UniProtKB-SubCell"/>
</dbReference>
<evidence type="ECO:0000256" key="18">
    <source>
        <dbReference type="ARBA" id="ARBA00076849"/>
    </source>
</evidence>
<dbReference type="NCBIfam" id="TIGR01297">
    <property type="entry name" value="CDF"/>
    <property type="match status" value="1"/>
</dbReference>
<feature type="region of interest" description="Disordered" evidence="20">
    <location>
        <begin position="1"/>
        <end position="21"/>
    </location>
</feature>
<dbReference type="GO" id="GO:0005886">
    <property type="term" value="C:plasma membrane"/>
    <property type="evidence" value="ECO:0000318"/>
    <property type="project" value="GO_Central"/>
</dbReference>
<dbReference type="InterPro" id="IPR027470">
    <property type="entry name" value="Cation_efflux_CTD"/>
</dbReference>
<feature type="transmembrane region" description="Helical" evidence="21">
    <location>
        <begin position="429"/>
        <end position="450"/>
    </location>
</feature>
<dbReference type="GO" id="GO:0010043">
    <property type="term" value="P:response to zinc ion"/>
    <property type="evidence" value="ECO:0000318"/>
    <property type="project" value="GO_Central"/>
</dbReference>
<dbReference type="InterPro" id="IPR027469">
    <property type="entry name" value="Cation_efflux_TMD_sf"/>
</dbReference>
<dbReference type="Proteomes" id="UP000805418">
    <property type="component" value="Chromosome 30"/>
</dbReference>
<feature type="transmembrane region" description="Helical" evidence="21">
    <location>
        <begin position="340"/>
        <end position="359"/>
    </location>
</feature>
<evidence type="ECO:0000256" key="19">
    <source>
        <dbReference type="ARBA" id="ARBA00077288"/>
    </source>
</evidence>
<keyword evidence="25" id="KW-1185">Reference proteome</keyword>
<evidence type="ECO:0000256" key="12">
    <source>
        <dbReference type="ARBA" id="ARBA00023065"/>
    </source>
</evidence>
<keyword evidence="6 21" id="KW-0812">Transmembrane</keyword>